<name>A0AAD6TNU5_9AGAR</name>
<dbReference type="AlphaFoldDB" id="A0AAD6TNU5"/>
<feature type="transmembrane region" description="Helical" evidence="2">
    <location>
        <begin position="47"/>
        <end position="68"/>
    </location>
</feature>
<organism evidence="3 4">
    <name type="scientific">Mycena belliarum</name>
    <dbReference type="NCBI Taxonomy" id="1033014"/>
    <lineage>
        <taxon>Eukaryota</taxon>
        <taxon>Fungi</taxon>
        <taxon>Dikarya</taxon>
        <taxon>Basidiomycota</taxon>
        <taxon>Agaricomycotina</taxon>
        <taxon>Agaricomycetes</taxon>
        <taxon>Agaricomycetidae</taxon>
        <taxon>Agaricales</taxon>
        <taxon>Marasmiineae</taxon>
        <taxon>Mycenaceae</taxon>
        <taxon>Mycena</taxon>
    </lineage>
</organism>
<gene>
    <name evidence="3" type="ORF">B0H15DRAFT_45742</name>
</gene>
<evidence type="ECO:0000313" key="3">
    <source>
        <dbReference type="EMBL" id="KAJ7074983.1"/>
    </source>
</evidence>
<keyword evidence="2" id="KW-0812">Transmembrane</keyword>
<dbReference type="Proteomes" id="UP001222325">
    <property type="component" value="Unassembled WGS sequence"/>
</dbReference>
<keyword evidence="2" id="KW-1133">Transmembrane helix</keyword>
<keyword evidence="2" id="KW-0472">Membrane</keyword>
<evidence type="ECO:0000313" key="4">
    <source>
        <dbReference type="Proteomes" id="UP001222325"/>
    </source>
</evidence>
<keyword evidence="4" id="KW-1185">Reference proteome</keyword>
<comment type="caution">
    <text evidence="3">The sequence shown here is derived from an EMBL/GenBank/DDBJ whole genome shotgun (WGS) entry which is preliminary data.</text>
</comment>
<feature type="region of interest" description="Disordered" evidence="1">
    <location>
        <begin position="126"/>
        <end position="153"/>
    </location>
</feature>
<feature type="compositionally biased region" description="Low complexity" evidence="1">
    <location>
        <begin position="135"/>
        <end position="149"/>
    </location>
</feature>
<reference evidence="3" key="1">
    <citation type="submission" date="2023-03" db="EMBL/GenBank/DDBJ databases">
        <title>Massive genome expansion in bonnet fungi (Mycena s.s.) driven by repeated elements and novel gene families across ecological guilds.</title>
        <authorList>
            <consortium name="Lawrence Berkeley National Laboratory"/>
            <person name="Harder C.B."/>
            <person name="Miyauchi S."/>
            <person name="Viragh M."/>
            <person name="Kuo A."/>
            <person name="Thoen E."/>
            <person name="Andreopoulos B."/>
            <person name="Lu D."/>
            <person name="Skrede I."/>
            <person name="Drula E."/>
            <person name="Henrissat B."/>
            <person name="Morin E."/>
            <person name="Kohler A."/>
            <person name="Barry K."/>
            <person name="LaButti K."/>
            <person name="Morin E."/>
            <person name="Salamov A."/>
            <person name="Lipzen A."/>
            <person name="Mereny Z."/>
            <person name="Hegedus B."/>
            <person name="Baldrian P."/>
            <person name="Stursova M."/>
            <person name="Weitz H."/>
            <person name="Taylor A."/>
            <person name="Grigoriev I.V."/>
            <person name="Nagy L.G."/>
            <person name="Martin F."/>
            <person name="Kauserud H."/>
        </authorList>
    </citation>
    <scope>NUCLEOTIDE SEQUENCE</scope>
    <source>
        <strain evidence="3">CBHHK173m</strain>
    </source>
</reference>
<sequence>MCGRPWTLRRLARRGMWPIRLRPTLVCGWTHFNAGTVRRLGSFPNGVGLVLMVTSSFLLSSPALLAVFPQRRPLSHHAGKAPHAHRHRFPAPALFSWHLHSTTHLQTRSPPRRTHPRQQGISFVSVHSRNSPSHPFSKTSPPSAKSPTSVRSPDYDARCGMTLFTHYASRIYAHRQNISSFLHG</sequence>
<evidence type="ECO:0000256" key="1">
    <source>
        <dbReference type="SAM" id="MobiDB-lite"/>
    </source>
</evidence>
<accession>A0AAD6TNU5</accession>
<proteinExistence type="predicted"/>
<protein>
    <submittedName>
        <fullName evidence="3">Uncharacterized protein</fullName>
    </submittedName>
</protein>
<dbReference type="EMBL" id="JARJCN010000107">
    <property type="protein sequence ID" value="KAJ7074983.1"/>
    <property type="molecule type" value="Genomic_DNA"/>
</dbReference>
<evidence type="ECO:0000256" key="2">
    <source>
        <dbReference type="SAM" id="Phobius"/>
    </source>
</evidence>